<proteinExistence type="predicted"/>
<evidence type="ECO:0000259" key="1">
    <source>
        <dbReference type="SMART" id="SM00867"/>
    </source>
</evidence>
<dbReference type="PANTHER" id="PTHR34406">
    <property type="entry name" value="PROTEIN YCEI"/>
    <property type="match status" value="1"/>
</dbReference>
<dbReference type="Pfam" id="PF04264">
    <property type="entry name" value="YceI"/>
    <property type="match status" value="1"/>
</dbReference>
<dbReference type="PANTHER" id="PTHR34406:SF1">
    <property type="entry name" value="PROTEIN YCEI"/>
    <property type="match status" value="1"/>
</dbReference>
<dbReference type="SMART" id="SM00867">
    <property type="entry name" value="YceI"/>
    <property type="match status" value="1"/>
</dbReference>
<evidence type="ECO:0000313" key="2">
    <source>
        <dbReference type="EMBL" id="SVA24905.1"/>
    </source>
</evidence>
<dbReference type="EMBL" id="UINC01006007">
    <property type="protein sequence ID" value="SVA24905.1"/>
    <property type="molecule type" value="Genomic_DNA"/>
</dbReference>
<dbReference type="AlphaFoldDB" id="A0A381U9J7"/>
<reference evidence="2" key="1">
    <citation type="submission" date="2018-05" db="EMBL/GenBank/DDBJ databases">
        <authorList>
            <person name="Lanie J.A."/>
            <person name="Ng W.-L."/>
            <person name="Kazmierczak K.M."/>
            <person name="Andrzejewski T.M."/>
            <person name="Davidsen T.M."/>
            <person name="Wayne K.J."/>
            <person name="Tettelin H."/>
            <person name="Glass J.I."/>
            <person name="Rusch D."/>
            <person name="Podicherti R."/>
            <person name="Tsui H.-C.T."/>
            <person name="Winkler M.E."/>
        </authorList>
    </citation>
    <scope>NUCLEOTIDE SEQUENCE</scope>
</reference>
<protein>
    <recommendedName>
        <fullName evidence="1">Lipid/polyisoprenoid-binding YceI-like domain-containing protein</fullName>
    </recommendedName>
</protein>
<gene>
    <name evidence="2" type="ORF">METZ01_LOCUS77759</name>
</gene>
<name>A0A381U9J7_9ZZZZ</name>
<organism evidence="2">
    <name type="scientific">marine metagenome</name>
    <dbReference type="NCBI Taxonomy" id="408172"/>
    <lineage>
        <taxon>unclassified sequences</taxon>
        <taxon>metagenomes</taxon>
        <taxon>ecological metagenomes</taxon>
    </lineage>
</organism>
<dbReference type="InterPro" id="IPR007372">
    <property type="entry name" value="Lipid/polyisoprenoid-bd_YceI"/>
</dbReference>
<dbReference type="Gene3D" id="2.40.128.110">
    <property type="entry name" value="Lipid/polyisoprenoid-binding, YceI-like"/>
    <property type="match status" value="1"/>
</dbReference>
<dbReference type="InterPro" id="IPR036761">
    <property type="entry name" value="TTHA0802/YceI-like_sf"/>
</dbReference>
<accession>A0A381U9J7</accession>
<sequence>MKFKIFIIAALSIFLLNCAKERKKPAADSNQSNNATTPIIREGSYTVNVDSSTVKWTGKEITTDSHYGTLGLKQGAVVVSSAGIVRGNVVVDMNSIQCLDMSGRGKTKLEGHLRSDDFFGVQSYPEAALSFTSLSAETSGKIHFTGDLMIKNITHPITFSGLIHQSGNSYSATIHFSFDRTLYDVKYRSGKYFKDLGDKLILDDIDIVAEIAVY</sequence>
<feature type="domain" description="Lipid/polyisoprenoid-binding YceI-like" evidence="1">
    <location>
        <begin position="44"/>
        <end position="214"/>
    </location>
</feature>
<dbReference type="SUPFAM" id="SSF101874">
    <property type="entry name" value="YceI-like"/>
    <property type="match status" value="1"/>
</dbReference>